<dbReference type="EMBL" id="JACHFH010000045">
    <property type="protein sequence ID" value="MBB5337380.1"/>
    <property type="molecule type" value="Genomic_DNA"/>
</dbReference>
<sequence length="219" mass="24851">MALNTKKTLHISINNILDTIAKNKISLQKYDYPKLTTLAVKINQCITQLNLHVLNIAIDINCHNNAKISLTLIDEILNISQQVKDISSKISSVTQQSTLMMAKTADKNSAILNFLDTIVIDDYKNLIALSDKYMKNTDYLNNFSSQNNIITMQIVDSIELNKEIITALNELSNQTNTNNKYITTKSLNINASLHDISMQLNNYQQVSKQLQKKLNELQY</sequence>
<dbReference type="AlphaFoldDB" id="A0A840UME7"/>
<name>A0A840UME7_9FIRM</name>
<evidence type="ECO:0000313" key="2">
    <source>
        <dbReference type="Proteomes" id="UP000559117"/>
    </source>
</evidence>
<proteinExistence type="predicted"/>
<protein>
    <submittedName>
        <fullName evidence="1">Uncharacterized protein</fullName>
    </submittedName>
</protein>
<organism evidence="1 2">
    <name type="scientific">Pectinatus brassicae</name>
    <dbReference type="NCBI Taxonomy" id="862415"/>
    <lineage>
        <taxon>Bacteria</taxon>
        <taxon>Bacillati</taxon>
        <taxon>Bacillota</taxon>
        <taxon>Negativicutes</taxon>
        <taxon>Selenomonadales</taxon>
        <taxon>Selenomonadaceae</taxon>
        <taxon>Pectinatus</taxon>
    </lineage>
</organism>
<accession>A0A840UME7</accession>
<comment type="caution">
    <text evidence="1">The sequence shown here is derived from an EMBL/GenBank/DDBJ whole genome shotgun (WGS) entry which is preliminary data.</text>
</comment>
<reference evidence="1 2" key="1">
    <citation type="submission" date="2020-08" db="EMBL/GenBank/DDBJ databases">
        <title>Genomic Encyclopedia of Type Strains, Phase IV (KMG-IV): sequencing the most valuable type-strain genomes for metagenomic binning, comparative biology and taxonomic classification.</title>
        <authorList>
            <person name="Goeker M."/>
        </authorList>
    </citation>
    <scope>NUCLEOTIDE SEQUENCE [LARGE SCALE GENOMIC DNA]</scope>
    <source>
        <strain evidence="1 2">DSM 24661</strain>
    </source>
</reference>
<dbReference type="RefSeq" id="WP_183863159.1">
    <property type="nucleotide sequence ID" value="NZ_JACHFH010000045.1"/>
</dbReference>
<evidence type="ECO:0000313" key="1">
    <source>
        <dbReference type="EMBL" id="MBB5337380.1"/>
    </source>
</evidence>
<gene>
    <name evidence="1" type="ORF">HNR32_002541</name>
</gene>
<keyword evidence="2" id="KW-1185">Reference proteome</keyword>
<dbReference type="Proteomes" id="UP000559117">
    <property type="component" value="Unassembled WGS sequence"/>
</dbReference>